<dbReference type="AlphaFoldDB" id="A0A674MW03"/>
<evidence type="ECO:0000256" key="3">
    <source>
        <dbReference type="SAM" id="MobiDB-lite"/>
    </source>
</evidence>
<dbReference type="Pfam" id="PF05178">
    <property type="entry name" value="Kri1"/>
    <property type="match status" value="1"/>
</dbReference>
<protein>
    <recommendedName>
        <fullName evidence="2">Protein KRI1 homolog</fullName>
    </recommendedName>
</protein>
<evidence type="ECO:0000313" key="5">
    <source>
        <dbReference type="Ensembl" id="ENSTRUP00000065232.1"/>
    </source>
</evidence>
<dbReference type="GO" id="GO:0000447">
    <property type="term" value="P:endonucleolytic cleavage in ITS1 to separate SSU-rRNA from 5.8S rRNA and LSU-rRNA from tricistronic rRNA transcript (SSU-rRNA, 5.8S rRNA, LSU-rRNA)"/>
    <property type="evidence" value="ECO:0007669"/>
    <property type="project" value="TreeGrafter"/>
</dbReference>
<reference evidence="5" key="3">
    <citation type="submission" date="2025-09" db="UniProtKB">
        <authorList>
            <consortium name="Ensembl"/>
        </authorList>
    </citation>
    <scope>IDENTIFICATION</scope>
</reference>
<dbReference type="GO" id="GO:0005730">
    <property type="term" value="C:nucleolus"/>
    <property type="evidence" value="ECO:0007669"/>
    <property type="project" value="TreeGrafter"/>
</dbReference>
<sequence length="571" mass="69375">IESMSEETKLKISSRFAQRYDKYRQKEELQRLKDRYGDQNGSDSSESSSEESEVELDPALEREFYRTLSLLKRKDPKIYQKEVKFYSEGTQEKVSSSTKAMKPMYPKDYERKKYLKEYWNDPELDRKERFLRDYILNKAYIDEDDERIPTYDEVVRDDLLDSEGEGEMFLEQQEAFERSYNFRFEEPGFEQIKTYPRHISTSVRSKDDRRKHRREEVKERKQKEKEQKREHLKQLKNLKCMEITEKLRKLQELTGNEFSFNEVNLEGEFDPQEHDQLMQKFFGDNYYREEDDEKPQFDEDIEEHWNWDVWKREDHEYHEQKNDASAPHCEDEDFNMDADYNPNLQTSSKKKKKSHFAEVIARNKPVFDPNEKSFEQYLDEYYNMDYEDIIDDLPCRFRYRQVIANDFGLTADEILNADDCELNHWCSLKKTCMFRSDKEEKCDLKNFKIKAQNMKKKKEILKSIYSEPTEDEEEEVLIPTNTRMKIKREIFHKDVAVKTAEVNRRIKSTWAMKKQKLSAHNQLMIGNHEFKRNRLRAYGLNPKRLFYRQLGKQKRKEREKQRKKVTNIKDL</sequence>
<dbReference type="PANTHER" id="PTHR14490">
    <property type="entry name" value="ZINC FINGER, ZZ TYPE"/>
    <property type="match status" value="1"/>
</dbReference>
<name>A0A674MW03_TAKRU</name>
<feature type="domain" description="Kri1-like C-terminal" evidence="4">
    <location>
        <begin position="372"/>
        <end position="460"/>
    </location>
</feature>
<dbReference type="Ensembl" id="ENSTRUT00000083173.1">
    <property type="protein sequence ID" value="ENSTRUP00000065232.1"/>
    <property type="gene ID" value="ENSTRUG00000006542.3"/>
</dbReference>
<evidence type="ECO:0000256" key="2">
    <source>
        <dbReference type="ARBA" id="ARBA00017294"/>
    </source>
</evidence>
<dbReference type="InterPro" id="IPR018034">
    <property type="entry name" value="Kri1"/>
</dbReference>
<accession>A0A674MW03</accession>
<dbReference type="PANTHER" id="PTHR14490:SF5">
    <property type="entry name" value="PROTEIN KRI1 HOMOLOG"/>
    <property type="match status" value="1"/>
</dbReference>
<dbReference type="GeneTree" id="ENSGT00390000005605"/>
<proteinExistence type="inferred from homology"/>
<evidence type="ECO:0000259" key="4">
    <source>
        <dbReference type="Pfam" id="PF12936"/>
    </source>
</evidence>
<dbReference type="InterPro" id="IPR024626">
    <property type="entry name" value="Kri1-like_C"/>
</dbReference>
<feature type="region of interest" description="Disordered" evidence="3">
    <location>
        <begin position="28"/>
        <end position="57"/>
    </location>
</feature>
<evidence type="ECO:0000256" key="1">
    <source>
        <dbReference type="ARBA" id="ARBA00007473"/>
    </source>
</evidence>
<reference evidence="5" key="2">
    <citation type="submission" date="2025-08" db="UniProtKB">
        <authorList>
            <consortium name="Ensembl"/>
        </authorList>
    </citation>
    <scope>IDENTIFICATION</scope>
</reference>
<gene>
    <name evidence="5" type="primary">kri1</name>
</gene>
<dbReference type="Pfam" id="PF12936">
    <property type="entry name" value="Kri1_C"/>
    <property type="match status" value="1"/>
</dbReference>
<feature type="compositionally biased region" description="Acidic residues" evidence="3">
    <location>
        <begin position="48"/>
        <end position="57"/>
    </location>
</feature>
<dbReference type="Proteomes" id="UP000005226">
    <property type="component" value="Chromosome 5"/>
</dbReference>
<keyword evidence="6" id="KW-1185">Reference proteome</keyword>
<dbReference type="GO" id="GO:0030686">
    <property type="term" value="C:90S preribosome"/>
    <property type="evidence" value="ECO:0007669"/>
    <property type="project" value="TreeGrafter"/>
</dbReference>
<reference evidence="5 6" key="1">
    <citation type="journal article" date="2011" name="Genome Biol. Evol.">
        <title>Integration of the genetic map and genome assembly of fugu facilitates insights into distinct features of genome evolution in teleosts and mammals.</title>
        <authorList>
            <person name="Kai W."/>
            <person name="Kikuchi K."/>
            <person name="Tohari S."/>
            <person name="Chew A.K."/>
            <person name="Tay A."/>
            <person name="Fujiwara A."/>
            <person name="Hosoya S."/>
            <person name="Suetake H."/>
            <person name="Naruse K."/>
            <person name="Brenner S."/>
            <person name="Suzuki Y."/>
            <person name="Venkatesh B."/>
        </authorList>
    </citation>
    <scope>NUCLEOTIDE SEQUENCE [LARGE SCALE GENOMIC DNA]</scope>
</reference>
<comment type="similarity">
    <text evidence="1">Belongs to the KRI1 family.</text>
</comment>
<evidence type="ECO:0000313" key="6">
    <source>
        <dbReference type="Proteomes" id="UP000005226"/>
    </source>
</evidence>
<feature type="region of interest" description="Disordered" evidence="3">
    <location>
        <begin position="551"/>
        <end position="571"/>
    </location>
</feature>
<feature type="region of interest" description="Disordered" evidence="3">
    <location>
        <begin position="201"/>
        <end position="229"/>
    </location>
</feature>
<feature type="compositionally biased region" description="Basic and acidic residues" evidence="3">
    <location>
        <begin position="204"/>
        <end position="229"/>
    </location>
</feature>
<organism evidence="5 6">
    <name type="scientific">Takifugu rubripes</name>
    <name type="common">Japanese pufferfish</name>
    <name type="synonym">Fugu rubripes</name>
    <dbReference type="NCBI Taxonomy" id="31033"/>
    <lineage>
        <taxon>Eukaryota</taxon>
        <taxon>Metazoa</taxon>
        <taxon>Chordata</taxon>
        <taxon>Craniata</taxon>
        <taxon>Vertebrata</taxon>
        <taxon>Euteleostomi</taxon>
        <taxon>Actinopterygii</taxon>
        <taxon>Neopterygii</taxon>
        <taxon>Teleostei</taxon>
        <taxon>Neoteleostei</taxon>
        <taxon>Acanthomorphata</taxon>
        <taxon>Eupercaria</taxon>
        <taxon>Tetraodontiformes</taxon>
        <taxon>Tetradontoidea</taxon>
        <taxon>Tetraodontidae</taxon>
        <taxon>Takifugu</taxon>
    </lineage>
</organism>
<feature type="compositionally biased region" description="Basic and acidic residues" evidence="3">
    <location>
        <begin position="28"/>
        <end position="37"/>
    </location>
</feature>